<evidence type="ECO:0000313" key="1">
    <source>
        <dbReference type="EMBL" id="PRR77707.1"/>
    </source>
</evidence>
<organism evidence="1 2">
    <name type="scientific">Clostridium liquoris</name>
    <dbReference type="NCBI Taxonomy" id="1289519"/>
    <lineage>
        <taxon>Bacteria</taxon>
        <taxon>Bacillati</taxon>
        <taxon>Bacillota</taxon>
        <taxon>Clostridia</taxon>
        <taxon>Eubacteriales</taxon>
        <taxon>Clostridiaceae</taxon>
        <taxon>Clostridium</taxon>
    </lineage>
</organism>
<sequence>MNKTDFILNYEKIINGSTISNENFICVLNILKNQRIIPYDYTYNSEDTSVSQKDVILKGIEQAVLVFYKIYLGQ</sequence>
<keyword evidence="2" id="KW-1185">Reference proteome</keyword>
<name>A0A2T0B1M5_9CLOT</name>
<dbReference type="EMBL" id="PVXO01000060">
    <property type="protein sequence ID" value="PRR77707.1"/>
    <property type="molecule type" value="Genomic_DNA"/>
</dbReference>
<comment type="caution">
    <text evidence="1">The sequence shown here is derived from an EMBL/GenBank/DDBJ whole genome shotgun (WGS) entry which is preliminary data.</text>
</comment>
<protein>
    <submittedName>
        <fullName evidence="1">Uncharacterized protein</fullName>
    </submittedName>
</protein>
<dbReference type="AlphaFoldDB" id="A0A2T0B1M5"/>
<dbReference type="RefSeq" id="WP_106064323.1">
    <property type="nucleotide sequence ID" value="NZ_PVXO01000060.1"/>
</dbReference>
<reference evidence="1 2" key="1">
    <citation type="submission" date="2018-03" db="EMBL/GenBank/DDBJ databases">
        <title>Genome sequence of Clostridium liquoris DSM 100320.</title>
        <authorList>
            <person name="Poehlein A."/>
            <person name="Daniel R."/>
        </authorList>
    </citation>
    <scope>NUCLEOTIDE SEQUENCE [LARGE SCALE GENOMIC DNA]</scope>
    <source>
        <strain evidence="1 2">DSM 100320</strain>
    </source>
</reference>
<accession>A0A2T0B1M5</accession>
<proteinExistence type="predicted"/>
<gene>
    <name evidence="1" type="ORF">CLLI_22710</name>
</gene>
<dbReference type="Proteomes" id="UP000239706">
    <property type="component" value="Unassembled WGS sequence"/>
</dbReference>
<evidence type="ECO:0000313" key="2">
    <source>
        <dbReference type="Proteomes" id="UP000239706"/>
    </source>
</evidence>